<protein>
    <submittedName>
        <fullName evidence="1">Uncharacterized protein</fullName>
    </submittedName>
</protein>
<accession>A0AAE0W6C1</accession>
<comment type="caution">
    <text evidence="1">The sequence shown here is derived from an EMBL/GenBank/DDBJ whole genome shotgun (WGS) entry which is preliminary data.</text>
</comment>
<reference evidence="1" key="2">
    <citation type="journal article" date="2021" name="Genome Biol. Evol.">
        <title>Developing a high-quality reference genome for a parasitic bivalve with doubly uniparental inheritance (Bivalvia: Unionida).</title>
        <authorList>
            <person name="Smith C.H."/>
        </authorList>
    </citation>
    <scope>NUCLEOTIDE SEQUENCE</scope>
    <source>
        <strain evidence="1">CHS0354</strain>
        <tissue evidence="1">Mantle</tissue>
    </source>
</reference>
<gene>
    <name evidence="1" type="ORF">CHS0354_042958</name>
</gene>
<reference evidence="1" key="1">
    <citation type="journal article" date="2021" name="Genome Biol. Evol.">
        <title>A High-Quality Reference Genome for a Parasitic Bivalve with Doubly Uniparental Inheritance (Bivalvia: Unionida).</title>
        <authorList>
            <person name="Smith C.H."/>
        </authorList>
    </citation>
    <scope>NUCLEOTIDE SEQUENCE</scope>
    <source>
        <strain evidence="1">CHS0354</strain>
    </source>
</reference>
<keyword evidence="2" id="KW-1185">Reference proteome</keyword>
<proteinExistence type="predicted"/>
<dbReference type="AlphaFoldDB" id="A0AAE0W6C1"/>
<evidence type="ECO:0000313" key="1">
    <source>
        <dbReference type="EMBL" id="KAK3603136.1"/>
    </source>
</evidence>
<dbReference type="Proteomes" id="UP001195483">
    <property type="component" value="Unassembled WGS sequence"/>
</dbReference>
<sequence length="108" mass="12453">MVTRNKGMPFVSLSRVTLAHVRRTDNTTKFSYSMDGTSEEKDTFWSNQKDFNYLNFEFNSVYIAPQLPYRPTYIIDAQLGIVEGRIVANVSKIPRSGKRHSTNFPNIE</sequence>
<name>A0AAE0W6C1_9BIVA</name>
<evidence type="ECO:0000313" key="2">
    <source>
        <dbReference type="Proteomes" id="UP001195483"/>
    </source>
</evidence>
<reference evidence="1" key="3">
    <citation type="submission" date="2023-05" db="EMBL/GenBank/DDBJ databases">
        <authorList>
            <person name="Smith C.H."/>
        </authorList>
    </citation>
    <scope>NUCLEOTIDE SEQUENCE</scope>
    <source>
        <strain evidence="1">CHS0354</strain>
        <tissue evidence="1">Mantle</tissue>
    </source>
</reference>
<organism evidence="1 2">
    <name type="scientific">Potamilus streckersoni</name>
    <dbReference type="NCBI Taxonomy" id="2493646"/>
    <lineage>
        <taxon>Eukaryota</taxon>
        <taxon>Metazoa</taxon>
        <taxon>Spiralia</taxon>
        <taxon>Lophotrochozoa</taxon>
        <taxon>Mollusca</taxon>
        <taxon>Bivalvia</taxon>
        <taxon>Autobranchia</taxon>
        <taxon>Heteroconchia</taxon>
        <taxon>Palaeoheterodonta</taxon>
        <taxon>Unionida</taxon>
        <taxon>Unionoidea</taxon>
        <taxon>Unionidae</taxon>
        <taxon>Ambleminae</taxon>
        <taxon>Lampsilini</taxon>
        <taxon>Potamilus</taxon>
    </lineage>
</organism>
<dbReference type="EMBL" id="JAEAOA010002359">
    <property type="protein sequence ID" value="KAK3603136.1"/>
    <property type="molecule type" value="Genomic_DNA"/>
</dbReference>